<dbReference type="Proteomes" id="UP000000496">
    <property type="component" value="Chromosome gsn.131"/>
</dbReference>
<dbReference type="EMBL" id="FR872582">
    <property type="protein sequence ID" value="CCB89738.1"/>
    <property type="molecule type" value="Genomic_DNA"/>
</dbReference>
<name>F8L3A0_SIMNZ</name>
<reference key="1">
    <citation type="journal article" date="2011" name="Mol. Biol. Evol.">
        <title>Unity in variety -- the pan-genome of the Chlamydiae.</title>
        <authorList>
            <person name="Collingro A."/>
            <person name="Tischler P."/>
            <person name="Weinmaier T."/>
            <person name="Penz T."/>
            <person name="Heinz E."/>
            <person name="Brunham R.C."/>
            <person name="Read T.D."/>
            <person name="Bavoil P.M."/>
            <person name="Sachse K."/>
            <person name="Kahane S."/>
            <person name="Friedman M.G."/>
            <person name="Rattei T."/>
            <person name="Myers G.S.A."/>
            <person name="Horn M."/>
        </authorList>
    </citation>
    <scope>NUCLEOTIDE SEQUENCE</scope>
    <source>
        <strain>Z</strain>
    </source>
</reference>
<reference evidence="1 2" key="2">
    <citation type="journal article" date="2011" name="Mol. Biol. Evol.">
        <title>Unity in variety--the pan-genome of the Chlamydiae.</title>
        <authorList>
            <person name="Collingro A."/>
            <person name="Tischler P."/>
            <person name="Weinmaier T."/>
            <person name="Penz T."/>
            <person name="Heinz E."/>
            <person name="Brunham R.C."/>
            <person name="Read T.D."/>
            <person name="Bavoil P.M."/>
            <person name="Sachse K."/>
            <person name="Kahane S."/>
            <person name="Friedman M.G."/>
            <person name="Rattei T."/>
            <person name="Myers G.S."/>
            <person name="Horn M."/>
        </authorList>
    </citation>
    <scope>NUCLEOTIDE SEQUENCE [LARGE SCALE GENOMIC DNA]</scope>
    <source>
        <strain evidence="2">ATCC VR-1471 / Z</strain>
    </source>
</reference>
<dbReference type="KEGG" id="sng:SNE_A18610"/>
<dbReference type="HOGENOM" id="CLU_1617914_0_0_0"/>
<sequence length="164" mass="18505">MDLKSHPSYPERMAVTTARLGLDINTLFFGGIIAESFASKRAMDTRELCLQTIDFLERPVYRSGITFSEKSLKSIQEGVKQQEIKGFVDHAVNRAIFREVKPKEILDAIKNPLKVNPIKIDHLGRPSQRFIGKSAEVVINPETKKILSVNPTSTKKAEKLLKKK</sequence>
<protein>
    <submittedName>
        <fullName evidence="1">Uncharacterized protein</fullName>
    </submittedName>
</protein>
<keyword evidence="2" id="KW-1185">Reference proteome</keyword>
<proteinExistence type="predicted"/>
<dbReference type="STRING" id="331113.SNE_A18610"/>
<evidence type="ECO:0000313" key="1">
    <source>
        <dbReference type="EMBL" id="CCB89738.1"/>
    </source>
</evidence>
<organism evidence="1 2">
    <name type="scientific">Simkania negevensis (strain ATCC VR-1471 / DSM 27360 / Z)</name>
    <dbReference type="NCBI Taxonomy" id="331113"/>
    <lineage>
        <taxon>Bacteria</taxon>
        <taxon>Pseudomonadati</taxon>
        <taxon>Chlamydiota</taxon>
        <taxon>Chlamydiia</taxon>
        <taxon>Parachlamydiales</taxon>
        <taxon>Simkaniaceae</taxon>
        <taxon>Simkania</taxon>
    </lineage>
</organism>
<dbReference type="AlphaFoldDB" id="F8L3A0"/>
<accession>F8L3A0</accession>
<dbReference type="eggNOG" id="COG3209">
    <property type="taxonomic scope" value="Bacteria"/>
</dbReference>
<gene>
    <name evidence="1" type="ordered locus">SNE_A18610</name>
</gene>
<evidence type="ECO:0000313" key="2">
    <source>
        <dbReference type="Proteomes" id="UP000000496"/>
    </source>
</evidence>